<keyword evidence="5" id="KW-1185">Reference proteome</keyword>
<reference evidence="6" key="1">
    <citation type="submission" date="2022-11" db="UniProtKB">
        <authorList>
            <consortium name="WormBaseParasite"/>
        </authorList>
    </citation>
    <scope>IDENTIFICATION</scope>
</reference>
<feature type="domain" description="Ig-like" evidence="4">
    <location>
        <begin position="39"/>
        <end position="122"/>
    </location>
</feature>
<dbReference type="FunFam" id="2.60.40.10:FF:000612">
    <property type="entry name" value="palladin isoform X1"/>
    <property type="match status" value="1"/>
</dbReference>
<dbReference type="GO" id="GO:0005886">
    <property type="term" value="C:plasma membrane"/>
    <property type="evidence" value="ECO:0007669"/>
    <property type="project" value="TreeGrafter"/>
</dbReference>
<keyword evidence="3" id="KW-0393">Immunoglobulin domain</keyword>
<dbReference type="Gene3D" id="2.60.40.10">
    <property type="entry name" value="Immunoglobulins"/>
    <property type="match status" value="2"/>
</dbReference>
<dbReference type="InterPro" id="IPR013098">
    <property type="entry name" value="Ig_I-set"/>
</dbReference>
<accession>A0A914V1J2</accession>
<organism evidence="5 6">
    <name type="scientific">Plectus sambesii</name>
    <dbReference type="NCBI Taxonomy" id="2011161"/>
    <lineage>
        <taxon>Eukaryota</taxon>
        <taxon>Metazoa</taxon>
        <taxon>Ecdysozoa</taxon>
        <taxon>Nematoda</taxon>
        <taxon>Chromadorea</taxon>
        <taxon>Plectida</taxon>
        <taxon>Plectina</taxon>
        <taxon>Plectoidea</taxon>
        <taxon>Plectidae</taxon>
        <taxon>Plectus</taxon>
    </lineage>
</organism>
<dbReference type="PROSITE" id="PS50835">
    <property type="entry name" value="IG_LIKE"/>
    <property type="match status" value="3"/>
</dbReference>
<dbReference type="InterPro" id="IPR013783">
    <property type="entry name" value="Ig-like_fold"/>
</dbReference>
<dbReference type="WBParaSite" id="PSAMB.scaffold144size73127.g2501.t1">
    <property type="protein sequence ID" value="PSAMB.scaffold144size73127.g2501.t1"/>
    <property type="gene ID" value="PSAMB.scaffold144size73127.g2501"/>
</dbReference>
<dbReference type="Proteomes" id="UP000887566">
    <property type="component" value="Unplaced"/>
</dbReference>
<evidence type="ECO:0000256" key="3">
    <source>
        <dbReference type="ARBA" id="ARBA00023319"/>
    </source>
</evidence>
<evidence type="ECO:0000313" key="5">
    <source>
        <dbReference type="Proteomes" id="UP000887566"/>
    </source>
</evidence>
<dbReference type="PANTHER" id="PTHR45080">
    <property type="entry name" value="CONTACTIN 5"/>
    <property type="match status" value="1"/>
</dbReference>
<dbReference type="InterPro" id="IPR007110">
    <property type="entry name" value="Ig-like_dom"/>
</dbReference>
<dbReference type="InterPro" id="IPR036179">
    <property type="entry name" value="Ig-like_dom_sf"/>
</dbReference>
<keyword evidence="1" id="KW-0732">Signal</keyword>
<name>A0A914V1J2_9BILA</name>
<keyword evidence="2" id="KW-1015">Disulfide bond</keyword>
<dbReference type="AlphaFoldDB" id="A0A914V1J2"/>
<dbReference type="GO" id="GO:0050808">
    <property type="term" value="P:synapse organization"/>
    <property type="evidence" value="ECO:0007669"/>
    <property type="project" value="TreeGrafter"/>
</dbReference>
<dbReference type="InterPro" id="IPR003598">
    <property type="entry name" value="Ig_sub2"/>
</dbReference>
<dbReference type="Pfam" id="PF07679">
    <property type="entry name" value="I-set"/>
    <property type="match status" value="1"/>
</dbReference>
<dbReference type="GO" id="GO:0030424">
    <property type="term" value="C:axon"/>
    <property type="evidence" value="ECO:0007669"/>
    <property type="project" value="TreeGrafter"/>
</dbReference>
<dbReference type="Pfam" id="PF13927">
    <property type="entry name" value="Ig_3"/>
    <property type="match status" value="1"/>
</dbReference>
<dbReference type="GO" id="GO:0007156">
    <property type="term" value="P:homophilic cell adhesion via plasma membrane adhesion molecules"/>
    <property type="evidence" value="ECO:0007669"/>
    <property type="project" value="TreeGrafter"/>
</dbReference>
<dbReference type="InterPro" id="IPR003599">
    <property type="entry name" value="Ig_sub"/>
</dbReference>
<dbReference type="GO" id="GO:0008046">
    <property type="term" value="F:axon guidance receptor activity"/>
    <property type="evidence" value="ECO:0007669"/>
    <property type="project" value="TreeGrafter"/>
</dbReference>
<protein>
    <submittedName>
        <fullName evidence="6">Ig-like domain-containing protein</fullName>
    </submittedName>
</protein>
<dbReference type="SUPFAM" id="SSF48726">
    <property type="entry name" value="Immunoglobulin"/>
    <property type="match status" value="3"/>
</dbReference>
<sequence>MGENIANISLTDNAVYKCTASNTAGKDEILYTVDVVKAPLIETGGTLQVVEGEVADLECTAAGEPVPEITWQRNGIRVETGDRYVVDGRKLRISQSRNTDAGIYVCVATNEAGTAQQAYTLEVLVPPKIHVVSPDESVVPVGGPFSLKCGARGYPDPAITWSVEGETIVSGRDGYSVAEDGTLFVIKASNKNLMNMKCVAKNDAGRDEKEYVVKTISPPTISKEGIKTINTTEGEATLMVCEVEGEVPDVVWHKVGG</sequence>
<dbReference type="PANTHER" id="PTHR45080:SF8">
    <property type="entry name" value="IG-LIKE DOMAIN-CONTAINING PROTEIN"/>
    <property type="match status" value="1"/>
</dbReference>
<dbReference type="InterPro" id="IPR050958">
    <property type="entry name" value="Cell_Adh-Cytoskel_Orgn"/>
</dbReference>
<dbReference type="GO" id="GO:0043025">
    <property type="term" value="C:neuronal cell body"/>
    <property type="evidence" value="ECO:0007669"/>
    <property type="project" value="TreeGrafter"/>
</dbReference>
<dbReference type="SMART" id="SM00408">
    <property type="entry name" value="IGc2"/>
    <property type="match status" value="2"/>
</dbReference>
<evidence type="ECO:0000313" key="6">
    <source>
        <dbReference type="WBParaSite" id="PSAMB.scaffold144size73127.g2501.t1"/>
    </source>
</evidence>
<feature type="domain" description="Ig-like" evidence="4">
    <location>
        <begin position="219"/>
        <end position="257"/>
    </location>
</feature>
<evidence type="ECO:0000256" key="2">
    <source>
        <dbReference type="ARBA" id="ARBA00023157"/>
    </source>
</evidence>
<evidence type="ECO:0000256" key="1">
    <source>
        <dbReference type="ARBA" id="ARBA00022729"/>
    </source>
</evidence>
<proteinExistence type="predicted"/>
<evidence type="ECO:0000259" key="4">
    <source>
        <dbReference type="PROSITE" id="PS50835"/>
    </source>
</evidence>
<feature type="domain" description="Ig-like" evidence="4">
    <location>
        <begin position="127"/>
        <end position="217"/>
    </location>
</feature>
<dbReference type="SMART" id="SM00409">
    <property type="entry name" value="IG"/>
    <property type="match status" value="2"/>
</dbReference>